<reference evidence="12" key="1">
    <citation type="journal article" date="2020" name="Stud. Mycol.">
        <title>101 Dothideomycetes genomes: a test case for predicting lifestyles and emergence of pathogens.</title>
        <authorList>
            <person name="Haridas S."/>
            <person name="Albert R."/>
            <person name="Binder M."/>
            <person name="Bloem J."/>
            <person name="Labutti K."/>
            <person name="Salamov A."/>
            <person name="Andreopoulos B."/>
            <person name="Baker S."/>
            <person name="Barry K."/>
            <person name="Bills G."/>
            <person name="Bluhm B."/>
            <person name="Cannon C."/>
            <person name="Castanera R."/>
            <person name="Culley D."/>
            <person name="Daum C."/>
            <person name="Ezra D."/>
            <person name="Gonzalez J."/>
            <person name="Henrissat B."/>
            <person name="Kuo A."/>
            <person name="Liang C."/>
            <person name="Lipzen A."/>
            <person name="Lutzoni F."/>
            <person name="Magnuson J."/>
            <person name="Mondo S."/>
            <person name="Nolan M."/>
            <person name="Ohm R."/>
            <person name="Pangilinan J."/>
            <person name="Park H.-J."/>
            <person name="Ramirez L."/>
            <person name="Alfaro M."/>
            <person name="Sun H."/>
            <person name="Tritt A."/>
            <person name="Yoshinaga Y."/>
            <person name="Zwiers L.-H."/>
            <person name="Turgeon B."/>
            <person name="Goodwin S."/>
            <person name="Spatafora J."/>
            <person name="Crous P."/>
            <person name="Grigoriev I."/>
        </authorList>
    </citation>
    <scope>NUCLEOTIDE SEQUENCE</scope>
    <source>
        <strain evidence="12">CBS 113389</strain>
    </source>
</reference>
<keyword evidence="5 10" id="KW-0808">Transferase</keyword>
<dbReference type="GO" id="GO:0008033">
    <property type="term" value="P:tRNA processing"/>
    <property type="evidence" value="ECO:0007669"/>
    <property type="project" value="UniProtKB-UniRule"/>
</dbReference>
<protein>
    <recommendedName>
        <fullName evidence="9">tRNA (guanine(10)-N(2))-methyltransferase</fullName>
        <ecNumber evidence="9">2.1.1.214</ecNumber>
    </recommendedName>
</protein>
<dbReference type="PIRSF" id="PIRSF017259">
    <property type="entry name" value="tRNA_mtfrase_TRM11"/>
    <property type="match status" value="1"/>
</dbReference>
<dbReference type="PROSITE" id="PS51627">
    <property type="entry name" value="SAM_MT_TRM11"/>
    <property type="match status" value="1"/>
</dbReference>
<evidence type="ECO:0000256" key="6">
    <source>
        <dbReference type="ARBA" id="ARBA00022691"/>
    </source>
</evidence>
<dbReference type="OrthoDB" id="296065at2759"/>
<keyword evidence="8 10" id="KW-0694">RNA-binding</keyword>
<dbReference type="GO" id="GO:0160102">
    <property type="term" value="F:tRNA (guanine(10)-N2)-methyltransferase activity"/>
    <property type="evidence" value="ECO:0007669"/>
    <property type="project" value="UniProtKB-EC"/>
</dbReference>
<keyword evidence="2" id="KW-0963">Cytoplasm</keyword>
<dbReference type="RefSeq" id="XP_033593337.1">
    <property type="nucleotide sequence ID" value="XM_033735905.1"/>
</dbReference>
<dbReference type="Pfam" id="PF25904">
    <property type="entry name" value="Tmrp11_N"/>
    <property type="match status" value="1"/>
</dbReference>
<dbReference type="PROSITE" id="PS00092">
    <property type="entry name" value="N6_MTASE"/>
    <property type="match status" value="1"/>
</dbReference>
<evidence type="ECO:0000256" key="8">
    <source>
        <dbReference type="ARBA" id="ARBA00022884"/>
    </source>
</evidence>
<evidence type="ECO:0000256" key="1">
    <source>
        <dbReference type="ARBA" id="ARBA00004496"/>
    </source>
</evidence>
<evidence type="ECO:0000313" key="13">
    <source>
        <dbReference type="Proteomes" id="UP000799767"/>
    </source>
</evidence>
<gene>
    <name evidence="12" type="ORF">BDY17DRAFT_315422</name>
</gene>
<keyword evidence="3 10" id="KW-0820">tRNA-binding</keyword>
<dbReference type="EMBL" id="MU001632">
    <property type="protein sequence ID" value="KAF2486768.1"/>
    <property type="molecule type" value="Genomic_DNA"/>
</dbReference>
<comment type="similarity">
    <text evidence="10">Belongs to the class I-like SAM-binding methyltransferase superfamily. TRM11 methyltransferase family.</text>
</comment>
<organism evidence="12 13">
    <name type="scientific">Neohortaea acidophila</name>
    <dbReference type="NCBI Taxonomy" id="245834"/>
    <lineage>
        <taxon>Eukaryota</taxon>
        <taxon>Fungi</taxon>
        <taxon>Dikarya</taxon>
        <taxon>Ascomycota</taxon>
        <taxon>Pezizomycotina</taxon>
        <taxon>Dothideomycetes</taxon>
        <taxon>Dothideomycetidae</taxon>
        <taxon>Mycosphaerellales</taxon>
        <taxon>Teratosphaeriaceae</taxon>
        <taxon>Neohortaea</taxon>
    </lineage>
</organism>
<evidence type="ECO:0000313" key="12">
    <source>
        <dbReference type="EMBL" id="KAF2486768.1"/>
    </source>
</evidence>
<accession>A0A6A6Q2L2</accession>
<dbReference type="InterPro" id="IPR002052">
    <property type="entry name" value="DNA_methylase_N6_adenine_CS"/>
</dbReference>
<dbReference type="SUPFAM" id="SSF53335">
    <property type="entry name" value="S-adenosyl-L-methionine-dependent methyltransferases"/>
    <property type="match status" value="1"/>
</dbReference>
<evidence type="ECO:0000259" key="11">
    <source>
        <dbReference type="Pfam" id="PF25904"/>
    </source>
</evidence>
<dbReference type="Proteomes" id="UP000799767">
    <property type="component" value="Unassembled WGS sequence"/>
</dbReference>
<dbReference type="GO" id="GO:0000049">
    <property type="term" value="F:tRNA binding"/>
    <property type="evidence" value="ECO:0007669"/>
    <property type="project" value="UniProtKB-UniRule"/>
</dbReference>
<comment type="subcellular location">
    <subcellularLocation>
        <location evidence="1">Cytoplasm</location>
    </subcellularLocation>
</comment>
<dbReference type="AlphaFoldDB" id="A0A6A6Q2L2"/>
<feature type="domain" description="tRNA (guanine(10)-N(2))-methyltransferase TRMT11 N-terminal" evidence="11">
    <location>
        <begin position="1"/>
        <end position="170"/>
    </location>
</feature>
<dbReference type="Gene3D" id="3.40.50.150">
    <property type="entry name" value="Vaccinia Virus protein VP39"/>
    <property type="match status" value="1"/>
</dbReference>
<proteinExistence type="inferred from homology"/>
<dbReference type="GO" id="GO:0005737">
    <property type="term" value="C:cytoplasm"/>
    <property type="evidence" value="ECO:0007669"/>
    <property type="project" value="UniProtKB-SubCell"/>
</dbReference>
<evidence type="ECO:0000256" key="7">
    <source>
        <dbReference type="ARBA" id="ARBA00022694"/>
    </source>
</evidence>
<dbReference type="InterPro" id="IPR059073">
    <property type="entry name" value="TRMT11_N"/>
</dbReference>
<dbReference type="InterPro" id="IPR016691">
    <property type="entry name" value="TRMT11"/>
</dbReference>
<evidence type="ECO:0000256" key="4">
    <source>
        <dbReference type="ARBA" id="ARBA00022603"/>
    </source>
</evidence>
<dbReference type="GeneID" id="54476907"/>
<evidence type="ECO:0000256" key="2">
    <source>
        <dbReference type="ARBA" id="ARBA00022490"/>
    </source>
</evidence>
<sequence length="474" mass="53140">MDYLIRFIQMHESFRQLEIEALAELHQLQFEWLFYSNESPFAIIRFINTEDPEGAAKSLISRSILSLAIHELWGIGTDYPTLHADVRHRTQHLWPQYLHSTFRFEIDAFHGSHSQASQRAIIESFSYTAFQGAIRMHNPDNQFTVFEDYTLNTTVPKRVYHGRRVAESGRKAVTKYSLKKRRYIATTSMDAELSLVTANLTLAAPGKLVYDPFMGTGSFPLACAHFGASVFGSDLDGRSIRGKPDGRNVHANFTQYGTSPLYLGGFVADLTNTPVRAAGRGGGRLLDAIICDPPYGVREGLKVLGSTRAALQEVVYLSDGTPAHLSQSYVPPKKPYSFVRMLDDVLAFAAGALVDGGRLCMWMPVAGATAEDEGEEEGGEEYAVPLHPALELVGECTQQFSKWSRRLLTYRRLQDSVIDHDRLSAYQTTRSTAQNGTAESKGTADDLNDFRRKYFQGFRDPTIPRKHERLPHTF</sequence>
<dbReference type="GO" id="GO:0032259">
    <property type="term" value="P:methylation"/>
    <property type="evidence" value="ECO:0007669"/>
    <property type="project" value="UniProtKB-UniRule"/>
</dbReference>
<keyword evidence="4 10" id="KW-0489">Methyltransferase</keyword>
<evidence type="ECO:0000256" key="10">
    <source>
        <dbReference type="PROSITE-ProRule" id="PRU00959"/>
    </source>
</evidence>
<dbReference type="EC" id="2.1.1.214" evidence="9"/>
<keyword evidence="13" id="KW-1185">Reference proteome</keyword>
<dbReference type="PANTHER" id="PTHR13370:SF3">
    <property type="entry name" value="TRNA (GUANINE(10)-N2)-METHYLTRANSFERASE HOMOLOG"/>
    <property type="match status" value="1"/>
</dbReference>
<keyword evidence="6 10" id="KW-0949">S-adenosyl-L-methionine</keyword>
<evidence type="ECO:0000256" key="3">
    <source>
        <dbReference type="ARBA" id="ARBA00022555"/>
    </source>
</evidence>
<dbReference type="PANTHER" id="PTHR13370">
    <property type="entry name" value="RNA METHYLASE-RELATED"/>
    <property type="match status" value="1"/>
</dbReference>
<evidence type="ECO:0000256" key="5">
    <source>
        <dbReference type="ARBA" id="ARBA00022679"/>
    </source>
</evidence>
<evidence type="ECO:0000256" key="9">
    <source>
        <dbReference type="ARBA" id="ARBA00066937"/>
    </source>
</evidence>
<keyword evidence="7 10" id="KW-0819">tRNA processing</keyword>
<dbReference type="InterPro" id="IPR029063">
    <property type="entry name" value="SAM-dependent_MTases_sf"/>
</dbReference>
<name>A0A6A6Q2L2_9PEZI</name>